<dbReference type="PRINTS" id="PR00722">
    <property type="entry name" value="CHYMOTRYPSIN"/>
</dbReference>
<proteinExistence type="inferred from homology"/>
<dbReference type="RefSeq" id="XP_005107654.2">
    <property type="nucleotide sequence ID" value="XM_005107597.3"/>
</dbReference>
<dbReference type="Proteomes" id="UP000694888">
    <property type="component" value="Unplaced"/>
</dbReference>
<dbReference type="SMART" id="SM00020">
    <property type="entry name" value="Tryp_SPc"/>
    <property type="match status" value="1"/>
</dbReference>
<sequence>MSRMSLELCRDCLPPSGVCRFILKTLRLIMLFCLDGNWTSAVVCVSSGGKMPSAIPCRLLTLCVLISLCWILCSHCVTTGDLQEADISASPVFKRVAGGIDVGPTEFPWQVRLRSFGQVIYSGALIADNWVVTAASCFDGNYSPSQWNAKLGGVYTSWREGTRRAVFVDSILLHGGYSRPDDNSTLNDRPLPHDLALVKLNLSHIAGLGVKFPHLRMAQSEMGLNDSTCYVIGWGSLGPDQGSASRLQKVRTKLLDHRSCGEATGHPVDPQFLCGRAFSTGGGPCKGDRGSPVVCEMGQGWALVGVVGQEFACAGSSSSVVGRILSIPHHFPWINKTIHIF</sequence>
<dbReference type="SUPFAM" id="SSF50494">
    <property type="entry name" value="Trypsin-like serine proteases"/>
    <property type="match status" value="1"/>
</dbReference>
<feature type="domain" description="Peptidase S1" evidence="3">
    <location>
        <begin position="96"/>
        <end position="339"/>
    </location>
</feature>
<gene>
    <name evidence="5" type="primary">LOC101859199</name>
</gene>
<evidence type="ECO:0000256" key="2">
    <source>
        <dbReference type="ARBA" id="ARBA00023157"/>
    </source>
</evidence>
<dbReference type="PANTHER" id="PTHR24276">
    <property type="entry name" value="POLYSERASE-RELATED"/>
    <property type="match status" value="1"/>
</dbReference>
<dbReference type="Pfam" id="PF00089">
    <property type="entry name" value="Trypsin"/>
    <property type="match status" value="1"/>
</dbReference>
<evidence type="ECO:0000313" key="5">
    <source>
        <dbReference type="RefSeq" id="XP_005107654.2"/>
    </source>
</evidence>
<evidence type="ECO:0000313" key="4">
    <source>
        <dbReference type="Proteomes" id="UP000694888"/>
    </source>
</evidence>
<reference evidence="5" key="1">
    <citation type="submission" date="2025-08" db="UniProtKB">
        <authorList>
            <consortium name="RefSeq"/>
        </authorList>
    </citation>
    <scope>IDENTIFICATION</scope>
</reference>
<evidence type="ECO:0000256" key="1">
    <source>
        <dbReference type="ARBA" id="ARBA00007664"/>
    </source>
</evidence>
<keyword evidence="4" id="KW-1185">Reference proteome</keyword>
<dbReference type="InterPro" id="IPR001254">
    <property type="entry name" value="Trypsin_dom"/>
</dbReference>
<comment type="similarity">
    <text evidence="1">Belongs to the peptidase S1 family.</text>
</comment>
<protein>
    <submittedName>
        <fullName evidence="5">Kallikrein 1-related peptidase b27</fullName>
    </submittedName>
</protein>
<keyword evidence="2" id="KW-1015">Disulfide bond</keyword>
<name>A0ABM0K341_APLCA</name>
<dbReference type="CDD" id="cd00190">
    <property type="entry name" value="Tryp_SPc"/>
    <property type="match status" value="1"/>
</dbReference>
<dbReference type="PANTHER" id="PTHR24276:SF98">
    <property type="entry name" value="FI18310P1-RELATED"/>
    <property type="match status" value="1"/>
</dbReference>
<dbReference type="InterPro" id="IPR043504">
    <property type="entry name" value="Peptidase_S1_PA_chymotrypsin"/>
</dbReference>
<accession>A0ABM0K341</accession>
<evidence type="ECO:0000259" key="3">
    <source>
        <dbReference type="PROSITE" id="PS50240"/>
    </source>
</evidence>
<dbReference type="InterPro" id="IPR050430">
    <property type="entry name" value="Peptidase_S1"/>
</dbReference>
<organism evidence="4 5">
    <name type="scientific">Aplysia californica</name>
    <name type="common">California sea hare</name>
    <dbReference type="NCBI Taxonomy" id="6500"/>
    <lineage>
        <taxon>Eukaryota</taxon>
        <taxon>Metazoa</taxon>
        <taxon>Spiralia</taxon>
        <taxon>Lophotrochozoa</taxon>
        <taxon>Mollusca</taxon>
        <taxon>Gastropoda</taxon>
        <taxon>Heterobranchia</taxon>
        <taxon>Euthyneura</taxon>
        <taxon>Tectipleura</taxon>
        <taxon>Aplysiida</taxon>
        <taxon>Aplysioidea</taxon>
        <taxon>Aplysiidae</taxon>
        <taxon>Aplysia</taxon>
    </lineage>
</organism>
<dbReference type="GeneID" id="101859199"/>
<dbReference type="InterPro" id="IPR009003">
    <property type="entry name" value="Peptidase_S1_PA"/>
</dbReference>
<dbReference type="Gene3D" id="2.40.10.10">
    <property type="entry name" value="Trypsin-like serine proteases"/>
    <property type="match status" value="1"/>
</dbReference>
<dbReference type="PROSITE" id="PS50240">
    <property type="entry name" value="TRYPSIN_DOM"/>
    <property type="match status" value="1"/>
</dbReference>
<dbReference type="InterPro" id="IPR001314">
    <property type="entry name" value="Peptidase_S1A"/>
</dbReference>